<evidence type="ECO:0000313" key="2">
    <source>
        <dbReference type="Proteomes" id="UP000542210"/>
    </source>
</evidence>
<keyword evidence="2" id="KW-1185">Reference proteome</keyword>
<accession>A0A7W7G8V9</accession>
<dbReference type="RefSeq" id="WP_184881761.1">
    <property type="nucleotide sequence ID" value="NZ_BOOV01000026.1"/>
</dbReference>
<dbReference type="Proteomes" id="UP000542210">
    <property type="component" value="Unassembled WGS sequence"/>
</dbReference>
<comment type="caution">
    <text evidence="1">The sequence shown here is derived from an EMBL/GenBank/DDBJ whole genome shotgun (WGS) entry which is preliminary data.</text>
</comment>
<evidence type="ECO:0000313" key="1">
    <source>
        <dbReference type="EMBL" id="MBB4702188.1"/>
    </source>
</evidence>
<protein>
    <submittedName>
        <fullName evidence="1">Uncharacterized protein</fullName>
    </submittedName>
</protein>
<proteinExistence type="predicted"/>
<organism evidence="1 2">
    <name type="scientific">Sphaerisporangium siamense</name>
    <dbReference type="NCBI Taxonomy" id="795645"/>
    <lineage>
        <taxon>Bacteria</taxon>
        <taxon>Bacillati</taxon>
        <taxon>Actinomycetota</taxon>
        <taxon>Actinomycetes</taxon>
        <taxon>Streptosporangiales</taxon>
        <taxon>Streptosporangiaceae</taxon>
        <taxon>Sphaerisporangium</taxon>
    </lineage>
</organism>
<sequence length="141" mass="14544">MDLHLYTDGLRGRHSDSYTRQVAAGASEALRVLNHATVPGAGGVTYPATIADVLGSLYDAAARHDQLLSQLADHLSALLVSGLREVRAGGVGDPATAVMAAKAELLRARQAAATLAGALRNAQTAVSALYLLEDPDGGEDQ</sequence>
<gene>
    <name evidence="1" type="ORF">BJ982_003732</name>
</gene>
<dbReference type="AlphaFoldDB" id="A0A7W7G8V9"/>
<dbReference type="EMBL" id="JACHND010000001">
    <property type="protein sequence ID" value="MBB4702188.1"/>
    <property type="molecule type" value="Genomic_DNA"/>
</dbReference>
<name>A0A7W7G8V9_9ACTN</name>
<reference evidence="1 2" key="1">
    <citation type="submission" date="2020-08" db="EMBL/GenBank/DDBJ databases">
        <title>Sequencing the genomes of 1000 actinobacteria strains.</title>
        <authorList>
            <person name="Klenk H.-P."/>
        </authorList>
    </citation>
    <scope>NUCLEOTIDE SEQUENCE [LARGE SCALE GENOMIC DNA]</scope>
    <source>
        <strain evidence="1 2">DSM 45784</strain>
    </source>
</reference>